<evidence type="ECO:0000256" key="1">
    <source>
        <dbReference type="ARBA" id="ARBA00022737"/>
    </source>
</evidence>
<keyword evidence="5" id="KW-1185">Reference proteome</keyword>
<feature type="repeat" description="ANK" evidence="3">
    <location>
        <begin position="118"/>
        <end position="150"/>
    </location>
</feature>
<organism evidence="4 5">
    <name type="scientific">Gryllus longicercus</name>
    <dbReference type="NCBI Taxonomy" id="2509291"/>
    <lineage>
        <taxon>Eukaryota</taxon>
        <taxon>Metazoa</taxon>
        <taxon>Ecdysozoa</taxon>
        <taxon>Arthropoda</taxon>
        <taxon>Hexapoda</taxon>
        <taxon>Insecta</taxon>
        <taxon>Pterygota</taxon>
        <taxon>Neoptera</taxon>
        <taxon>Polyneoptera</taxon>
        <taxon>Orthoptera</taxon>
        <taxon>Ensifera</taxon>
        <taxon>Gryllidea</taxon>
        <taxon>Grylloidea</taxon>
        <taxon>Gryllidae</taxon>
        <taxon>Gryllinae</taxon>
        <taxon>Gryllus</taxon>
    </lineage>
</organism>
<name>A0AAN9YX32_9ORTH</name>
<proteinExistence type="predicted"/>
<keyword evidence="1" id="KW-0677">Repeat</keyword>
<gene>
    <name evidence="4" type="ORF">R5R35_013548</name>
</gene>
<dbReference type="Gene3D" id="1.25.40.20">
    <property type="entry name" value="Ankyrin repeat-containing domain"/>
    <property type="match status" value="2"/>
</dbReference>
<dbReference type="Pfam" id="PF12796">
    <property type="entry name" value="Ank_2"/>
    <property type="match status" value="1"/>
</dbReference>
<evidence type="ECO:0000256" key="3">
    <source>
        <dbReference type="PROSITE-ProRule" id="PRU00023"/>
    </source>
</evidence>
<evidence type="ECO:0000313" key="5">
    <source>
        <dbReference type="Proteomes" id="UP001378592"/>
    </source>
</evidence>
<comment type="caution">
    <text evidence="4">The sequence shown here is derived from an EMBL/GenBank/DDBJ whole genome shotgun (WGS) entry which is preliminary data.</text>
</comment>
<dbReference type="InterPro" id="IPR036770">
    <property type="entry name" value="Ankyrin_rpt-contain_sf"/>
</dbReference>
<evidence type="ECO:0008006" key="6">
    <source>
        <dbReference type="Google" id="ProtNLM"/>
    </source>
</evidence>
<dbReference type="PROSITE" id="PS50088">
    <property type="entry name" value="ANK_REPEAT"/>
    <property type="match status" value="2"/>
</dbReference>
<accession>A0AAN9YX32</accession>
<keyword evidence="2 3" id="KW-0040">ANK repeat</keyword>
<reference evidence="4 5" key="1">
    <citation type="submission" date="2024-03" db="EMBL/GenBank/DDBJ databases">
        <title>The genome assembly and annotation of the cricket Gryllus longicercus Weissman &amp; Gray.</title>
        <authorList>
            <person name="Szrajer S."/>
            <person name="Gray D."/>
            <person name="Ylla G."/>
        </authorList>
    </citation>
    <scope>NUCLEOTIDE SEQUENCE [LARGE SCALE GENOMIC DNA]</scope>
    <source>
        <strain evidence="4">DAG 2021-001</strain>
        <tissue evidence="4">Whole body minus gut</tissue>
    </source>
</reference>
<dbReference type="Proteomes" id="UP001378592">
    <property type="component" value="Unassembled WGS sequence"/>
</dbReference>
<protein>
    <recommendedName>
        <fullName evidence="6">Ankyrin repeat domain-containing protein</fullName>
    </recommendedName>
</protein>
<dbReference type="InterPro" id="IPR002110">
    <property type="entry name" value="Ankyrin_rpt"/>
</dbReference>
<dbReference type="EMBL" id="JAZDUA010000424">
    <property type="protein sequence ID" value="KAK7792802.1"/>
    <property type="molecule type" value="Genomic_DNA"/>
</dbReference>
<evidence type="ECO:0000256" key="2">
    <source>
        <dbReference type="ARBA" id="ARBA00023043"/>
    </source>
</evidence>
<dbReference type="AlphaFoldDB" id="A0AAN9YX32"/>
<dbReference type="PROSITE" id="PS50297">
    <property type="entry name" value="ANK_REP_REGION"/>
    <property type="match status" value="2"/>
</dbReference>
<evidence type="ECO:0000313" key="4">
    <source>
        <dbReference type="EMBL" id="KAK7792802.1"/>
    </source>
</evidence>
<dbReference type="SUPFAM" id="SSF48403">
    <property type="entry name" value="Ankyrin repeat"/>
    <property type="match status" value="1"/>
</dbReference>
<dbReference type="SMART" id="SM00248">
    <property type="entry name" value="ANK"/>
    <property type="match status" value="3"/>
</dbReference>
<sequence>MKQRLMWFVKDSESLYASLGRHLLAAAHEGKTCYVQRLLEAGADPNFCAAGKWTPLHRASARGHAAVVCLLLRCGACPNATTACGFTPLHMAACSDACGACVRQLLGAGAIADMWARTGQSPLHVAAARGNVPAVRALVAAGASRCARDDAGRMPCDMAQSCVLRRMLLPPCLAAACRAAPSCSSDSCHTRSCTCE</sequence>
<feature type="repeat" description="ANK" evidence="3">
    <location>
        <begin position="51"/>
        <end position="83"/>
    </location>
</feature>
<dbReference type="Pfam" id="PF00023">
    <property type="entry name" value="Ank"/>
    <property type="match status" value="1"/>
</dbReference>
<dbReference type="PANTHER" id="PTHR24171">
    <property type="entry name" value="ANKYRIN REPEAT DOMAIN-CONTAINING PROTEIN 39-RELATED"/>
    <property type="match status" value="1"/>
</dbReference>